<evidence type="ECO:0000313" key="3">
    <source>
        <dbReference type="Proteomes" id="UP000466848"/>
    </source>
</evidence>
<evidence type="ECO:0000313" key="2">
    <source>
        <dbReference type="EMBL" id="QIB69332.1"/>
    </source>
</evidence>
<protein>
    <submittedName>
        <fullName evidence="2">Uncharacterized protein</fullName>
    </submittedName>
</protein>
<accession>A0A858BVA2</accession>
<keyword evidence="3" id="KW-1185">Reference proteome</keyword>
<keyword evidence="1" id="KW-0472">Membrane</keyword>
<organism evidence="2 3">
    <name type="scientific">Aminipila butyrica</name>
    <dbReference type="NCBI Taxonomy" id="433296"/>
    <lineage>
        <taxon>Bacteria</taxon>
        <taxon>Bacillati</taxon>
        <taxon>Bacillota</taxon>
        <taxon>Clostridia</taxon>
        <taxon>Peptostreptococcales</taxon>
        <taxon>Anaerovoracaceae</taxon>
        <taxon>Aminipila</taxon>
    </lineage>
</organism>
<evidence type="ECO:0000256" key="1">
    <source>
        <dbReference type="SAM" id="Phobius"/>
    </source>
</evidence>
<dbReference type="AlphaFoldDB" id="A0A858BVA2"/>
<sequence>MDMTKWIILLVVLILALVGLIFYARLRKKRLYQMFEQVFESAKQVPKQKRHRFLLFMFKESILSVKNKKVNLESRMNNPKLVETQLIQMGSILKDPSKVTDKNMKRALQMYDAYLQWEKSKFK</sequence>
<dbReference type="Proteomes" id="UP000466848">
    <property type="component" value="Chromosome"/>
</dbReference>
<dbReference type="KEGG" id="abut:Ami103574_08340"/>
<keyword evidence="1" id="KW-1133">Transmembrane helix</keyword>
<proteinExistence type="predicted"/>
<dbReference type="RefSeq" id="WP_163066505.1">
    <property type="nucleotide sequence ID" value="NZ_CP048649.1"/>
</dbReference>
<dbReference type="EMBL" id="CP048649">
    <property type="protein sequence ID" value="QIB69332.1"/>
    <property type="molecule type" value="Genomic_DNA"/>
</dbReference>
<keyword evidence="1" id="KW-0812">Transmembrane</keyword>
<feature type="transmembrane region" description="Helical" evidence="1">
    <location>
        <begin position="6"/>
        <end position="24"/>
    </location>
</feature>
<name>A0A858BVA2_9FIRM</name>
<gene>
    <name evidence="2" type="ORF">Ami103574_08340</name>
</gene>
<reference evidence="2 3" key="1">
    <citation type="submission" date="2020-02" db="EMBL/GenBank/DDBJ databases">
        <authorList>
            <person name="Kim Y.B."/>
            <person name="Roh S.W."/>
        </authorList>
    </citation>
    <scope>NUCLEOTIDE SEQUENCE [LARGE SCALE GENOMIC DNA]</scope>
    <source>
        <strain evidence="2 3">DSM 103574</strain>
    </source>
</reference>